<reference evidence="2 3" key="1">
    <citation type="submission" date="2015-11" db="EMBL/GenBank/DDBJ databases">
        <title>Genomic analysis of 38 Legionella species identifies large and diverse effector repertoires.</title>
        <authorList>
            <person name="Burstein D."/>
            <person name="Amaro F."/>
            <person name="Zusman T."/>
            <person name="Lifshitz Z."/>
            <person name="Cohen O."/>
            <person name="Gilbert J.A."/>
            <person name="Pupko T."/>
            <person name="Shuman H.A."/>
            <person name="Segal G."/>
        </authorList>
    </citation>
    <scope>NUCLEOTIDE SEQUENCE [LARGE SCALE GENOMIC DNA]</scope>
    <source>
        <strain evidence="2 3">ATCC 51914</strain>
    </source>
</reference>
<protein>
    <submittedName>
        <fullName evidence="2">Uncharacterized protein</fullName>
    </submittedName>
</protein>
<comment type="caution">
    <text evidence="2">The sequence shown here is derived from an EMBL/GenBank/DDBJ whole genome shotgun (WGS) entry which is preliminary data.</text>
</comment>
<organism evidence="2 3">
    <name type="scientific">Legionella waltersii</name>
    <dbReference type="NCBI Taxonomy" id="66969"/>
    <lineage>
        <taxon>Bacteria</taxon>
        <taxon>Pseudomonadati</taxon>
        <taxon>Pseudomonadota</taxon>
        <taxon>Gammaproteobacteria</taxon>
        <taxon>Legionellales</taxon>
        <taxon>Legionellaceae</taxon>
        <taxon>Legionella</taxon>
    </lineage>
</organism>
<gene>
    <name evidence="2" type="ORF">Lwal_1827</name>
</gene>
<feature type="transmembrane region" description="Helical" evidence="1">
    <location>
        <begin position="108"/>
        <end position="130"/>
    </location>
</feature>
<dbReference type="AlphaFoldDB" id="A0A0W1AAS3"/>
<keyword evidence="3" id="KW-1185">Reference proteome</keyword>
<dbReference type="EMBL" id="LNZB01000041">
    <property type="protein sequence ID" value="KTD78392.1"/>
    <property type="molecule type" value="Genomic_DNA"/>
</dbReference>
<proteinExistence type="predicted"/>
<name>A0A0W1AAS3_9GAMM</name>
<feature type="transmembrane region" description="Helical" evidence="1">
    <location>
        <begin position="72"/>
        <end position="96"/>
    </location>
</feature>
<dbReference type="STRING" id="66969.Lwal_1827"/>
<dbReference type="RefSeq" id="WP_058480483.1">
    <property type="nucleotide sequence ID" value="NZ_CAAAIQ010000004.1"/>
</dbReference>
<dbReference type="PATRIC" id="fig|66969.6.peg.1988"/>
<sequence length="368" mass="40660">MITGMLRKGILYIKGIQDVGLFATMGYSKWFAAFTGTPLFYVMLPFIGVLMTFLAIINAYELATSNNKNFDAWFNFIFSVIAATCASVSLYGTAIATAMGITFAAGPWFFLAGVLSGAIHQSVMLALNLYRAYESRDELAQRSHFIQSALNNLFILGLLLAITGAITFVLLTPIAPIVGSICAFTAVSLTTADIFWHLTPTVWKNYIKNKLGIVPIDSNISNIGHEMHAPATEQATIKTANDTTKPSIANHQQRLFSYPDLSEIIKGMDQKRAEQYIRKLITNKIQALTSRTAESDKNAQKFCLLTDVLVGLDNHQMMSKDHALENYPEAFQSFWAEVGEVEQLFNATMKCIGNKSFDSEEQLDIGLA</sequence>
<feature type="transmembrane region" description="Helical" evidence="1">
    <location>
        <begin position="150"/>
        <end position="171"/>
    </location>
</feature>
<evidence type="ECO:0000313" key="3">
    <source>
        <dbReference type="Proteomes" id="UP000054729"/>
    </source>
</evidence>
<feature type="transmembrane region" description="Helical" evidence="1">
    <location>
        <begin position="39"/>
        <end position="60"/>
    </location>
</feature>
<accession>A0A0W1AAS3</accession>
<dbReference type="OrthoDB" id="5653899at2"/>
<keyword evidence="1" id="KW-0472">Membrane</keyword>
<feature type="transmembrane region" description="Helical" evidence="1">
    <location>
        <begin position="177"/>
        <end position="198"/>
    </location>
</feature>
<feature type="transmembrane region" description="Helical" evidence="1">
    <location>
        <begin position="12"/>
        <end position="33"/>
    </location>
</feature>
<keyword evidence="1" id="KW-0812">Transmembrane</keyword>
<evidence type="ECO:0000256" key="1">
    <source>
        <dbReference type="SAM" id="Phobius"/>
    </source>
</evidence>
<dbReference type="Proteomes" id="UP000054729">
    <property type="component" value="Unassembled WGS sequence"/>
</dbReference>
<evidence type="ECO:0000313" key="2">
    <source>
        <dbReference type="EMBL" id="KTD78392.1"/>
    </source>
</evidence>
<keyword evidence="1" id="KW-1133">Transmembrane helix</keyword>